<keyword evidence="1" id="KW-0472">Membrane</keyword>
<dbReference type="EMBL" id="GG697344">
    <property type="protein sequence ID" value="EFQ29305.1"/>
    <property type="molecule type" value="Genomic_DNA"/>
</dbReference>
<dbReference type="HOGENOM" id="CLU_134521_0_0_1"/>
<evidence type="ECO:0000256" key="1">
    <source>
        <dbReference type="SAM" id="Phobius"/>
    </source>
</evidence>
<dbReference type="OrthoDB" id="4156595at2759"/>
<evidence type="ECO:0000313" key="2">
    <source>
        <dbReference type="EMBL" id="EFQ29305.1"/>
    </source>
</evidence>
<protein>
    <recommendedName>
        <fullName evidence="4">ATP phosphoribosyltransferase</fullName>
    </recommendedName>
</protein>
<name>E3QEJ9_COLGM</name>
<feature type="transmembrane region" description="Helical" evidence="1">
    <location>
        <begin position="27"/>
        <end position="47"/>
    </location>
</feature>
<evidence type="ECO:0000313" key="3">
    <source>
        <dbReference type="Proteomes" id="UP000008782"/>
    </source>
</evidence>
<accession>E3QEJ9</accession>
<evidence type="ECO:0008006" key="4">
    <source>
        <dbReference type="Google" id="ProtNLM"/>
    </source>
</evidence>
<proteinExistence type="predicted"/>
<sequence length="156" mass="18165">MSSSTTATKVTATRAGSDAGAIRQSTLYKGIVTPVIFVSFLLSLVWVDIRYTIKRSRNYSQEGWMPSWLHNVVYRSSPYHSLQDRDQKSPRPAGEKEEWYYHSKQKKLMRMEVDDAFQMRGHVLVVLALVSLAVFWGVWLFSSWLWRSVVRRTFNI</sequence>
<dbReference type="VEuPathDB" id="FungiDB:GLRG_04449"/>
<keyword evidence="1" id="KW-1133">Transmembrane helix</keyword>
<dbReference type="GeneID" id="24409814"/>
<dbReference type="RefSeq" id="XP_008093325.1">
    <property type="nucleotide sequence ID" value="XM_008095134.1"/>
</dbReference>
<feature type="transmembrane region" description="Helical" evidence="1">
    <location>
        <begin position="123"/>
        <end position="146"/>
    </location>
</feature>
<keyword evidence="3" id="KW-1185">Reference proteome</keyword>
<dbReference type="AlphaFoldDB" id="E3QEJ9"/>
<reference evidence="3" key="1">
    <citation type="journal article" date="2012" name="Nat. Genet.">
        <title>Lifestyle transitions in plant pathogenic Colletotrichum fungi deciphered by genome and transcriptome analyses.</title>
        <authorList>
            <person name="O'Connell R.J."/>
            <person name="Thon M.R."/>
            <person name="Hacquard S."/>
            <person name="Amyotte S.G."/>
            <person name="Kleemann J."/>
            <person name="Torres M.F."/>
            <person name="Damm U."/>
            <person name="Buiate E.A."/>
            <person name="Epstein L."/>
            <person name="Alkan N."/>
            <person name="Altmueller J."/>
            <person name="Alvarado-Balderrama L."/>
            <person name="Bauser C.A."/>
            <person name="Becker C."/>
            <person name="Birren B.W."/>
            <person name="Chen Z."/>
            <person name="Choi J."/>
            <person name="Crouch J.A."/>
            <person name="Duvick J.P."/>
            <person name="Farman M.A."/>
            <person name="Gan P."/>
            <person name="Heiman D."/>
            <person name="Henrissat B."/>
            <person name="Howard R.J."/>
            <person name="Kabbage M."/>
            <person name="Koch C."/>
            <person name="Kracher B."/>
            <person name="Kubo Y."/>
            <person name="Law A.D."/>
            <person name="Lebrun M.-H."/>
            <person name="Lee Y.-H."/>
            <person name="Miyara I."/>
            <person name="Moore N."/>
            <person name="Neumann U."/>
            <person name="Nordstroem K."/>
            <person name="Panaccione D.G."/>
            <person name="Panstruga R."/>
            <person name="Place M."/>
            <person name="Proctor R.H."/>
            <person name="Prusky D."/>
            <person name="Rech G."/>
            <person name="Reinhardt R."/>
            <person name="Rollins J.A."/>
            <person name="Rounsley S."/>
            <person name="Schardl C.L."/>
            <person name="Schwartz D.C."/>
            <person name="Shenoy N."/>
            <person name="Shirasu K."/>
            <person name="Sikhakolli U.R."/>
            <person name="Stueber K."/>
            <person name="Sukno S.A."/>
            <person name="Sweigard J.A."/>
            <person name="Takano Y."/>
            <person name="Takahara H."/>
            <person name="Trail F."/>
            <person name="van der Does H.C."/>
            <person name="Voll L.M."/>
            <person name="Will I."/>
            <person name="Young S."/>
            <person name="Zeng Q."/>
            <person name="Zhang J."/>
            <person name="Zhou S."/>
            <person name="Dickman M.B."/>
            <person name="Schulze-Lefert P."/>
            <person name="Ver Loren van Themaat E."/>
            <person name="Ma L.-J."/>
            <person name="Vaillancourt L.J."/>
        </authorList>
    </citation>
    <scope>NUCLEOTIDE SEQUENCE [LARGE SCALE GENOMIC DNA]</scope>
    <source>
        <strain evidence="3">M1.001 / M2 / FGSC 10212</strain>
    </source>
</reference>
<dbReference type="Proteomes" id="UP000008782">
    <property type="component" value="Unassembled WGS sequence"/>
</dbReference>
<gene>
    <name evidence="2" type="ORF">GLRG_04449</name>
</gene>
<keyword evidence="1" id="KW-0812">Transmembrane</keyword>
<dbReference type="eggNOG" id="ENOG502T1TY">
    <property type="taxonomic scope" value="Eukaryota"/>
</dbReference>
<organism evidence="3">
    <name type="scientific">Colletotrichum graminicola (strain M1.001 / M2 / FGSC 10212)</name>
    <name type="common">Maize anthracnose fungus</name>
    <name type="synonym">Glomerella graminicola</name>
    <dbReference type="NCBI Taxonomy" id="645133"/>
    <lineage>
        <taxon>Eukaryota</taxon>
        <taxon>Fungi</taxon>
        <taxon>Dikarya</taxon>
        <taxon>Ascomycota</taxon>
        <taxon>Pezizomycotina</taxon>
        <taxon>Sordariomycetes</taxon>
        <taxon>Hypocreomycetidae</taxon>
        <taxon>Glomerellales</taxon>
        <taxon>Glomerellaceae</taxon>
        <taxon>Colletotrichum</taxon>
        <taxon>Colletotrichum graminicola species complex</taxon>
    </lineage>
</organism>